<dbReference type="EMBL" id="CP006877">
    <property type="protein sequence ID" value="AJD39674.1"/>
    <property type="molecule type" value="Genomic_DNA"/>
</dbReference>
<dbReference type="RefSeq" id="WP_039843629.1">
    <property type="nucleotide sequence ID" value="NZ_CP006877.1"/>
</dbReference>
<proteinExistence type="predicted"/>
<sequence length="152" mass="17125">MLYSYFVEKSIRQSFDHVNSHRWDAAMKALAPHVHHRVSGAHALGGERHGKEAVRRWFERLGRVLPTLHLTVNHIWVKGWPWHTTVFAQWDGKATLLNGDASYVNRGLHVFTLRWGRVYALEEFYDSQAAAGGLAAQAAAGLEEAVAEQIVS</sequence>
<feature type="domain" description="SnoaL-like" evidence="1">
    <location>
        <begin position="11"/>
        <end position="119"/>
    </location>
</feature>
<dbReference type="HOGENOM" id="CLU_1684279_0_0_5"/>
<protein>
    <submittedName>
        <fullName evidence="2">NTF2 domain-containing protein</fullName>
    </submittedName>
</protein>
<dbReference type="Gene3D" id="3.10.450.50">
    <property type="match status" value="1"/>
</dbReference>
<dbReference type="Proteomes" id="UP000031368">
    <property type="component" value="Chromosome"/>
</dbReference>
<dbReference type="Pfam" id="PF12680">
    <property type="entry name" value="SnoaL_2"/>
    <property type="match status" value="1"/>
</dbReference>
<organism evidence="2 3">
    <name type="scientific">Rhizobium gallicum bv. gallicum R602sp</name>
    <dbReference type="NCBI Taxonomy" id="1041138"/>
    <lineage>
        <taxon>Bacteria</taxon>
        <taxon>Pseudomonadati</taxon>
        <taxon>Pseudomonadota</taxon>
        <taxon>Alphaproteobacteria</taxon>
        <taxon>Hyphomicrobiales</taxon>
        <taxon>Rhizobiaceae</taxon>
        <taxon>Rhizobium/Agrobacterium group</taxon>
        <taxon>Rhizobium</taxon>
    </lineage>
</organism>
<gene>
    <name evidence="2" type="ORF">RGR602_CH00303</name>
</gene>
<dbReference type="SUPFAM" id="SSF54427">
    <property type="entry name" value="NTF2-like"/>
    <property type="match status" value="1"/>
</dbReference>
<reference evidence="2 3" key="1">
    <citation type="submission" date="2013-11" db="EMBL/GenBank/DDBJ databases">
        <title>Complete genome sequence of Rhizobium gallicum bv. gallicum R602.</title>
        <authorList>
            <person name="Bustos P."/>
            <person name="Santamaria R.I."/>
            <person name="Lozano L."/>
            <person name="Acosta J.L."/>
            <person name="Ormeno-Orrillo E."/>
            <person name="Rogel M.A."/>
            <person name="Romero D."/>
            <person name="Cevallos M.A."/>
            <person name="Martinez-Romero E."/>
            <person name="Gonzalez V."/>
        </authorList>
    </citation>
    <scope>NUCLEOTIDE SEQUENCE [LARGE SCALE GENOMIC DNA]</scope>
    <source>
        <strain evidence="2 3">R602</strain>
    </source>
</reference>
<accession>A0A0B4WVS3</accession>
<evidence type="ECO:0000313" key="3">
    <source>
        <dbReference type="Proteomes" id="UP000031368"/>
    </source>
</evidence>
<evidence type="ECO:0000259" key="1">
    <source>
        <dbReference type="Pfam" id="PF12680"/>
    </source>
</evidence>
<name>A0A0B4WVS3_9HYPH</name>
<keyword evidence="3" id="KW-1185">Reference proteome</keyword>
<dbReference type="AlphaFoldDB" id="A0A0B4WVS3"/>
<dbReference type="InterPro" id="IPR032710">
    <property type="entry name" value="NTF2-like_dom_sf"/>
</dbReference>
<evidence type="ECO:0000313" key="2">
    <source>
        <dbReference type="EMBL" id="AJD39674.1"/>
    </source>
</evidence>
<dbReference type="InterPro" id="IPR037401">
    <property type="entry name" value="SnoaL-like"/>
</dbReference>
<dbReference type="KEGG" id="rga:RGR602_CH00303"/>